<proteinExistence type="predicted"/>
<sequence>MIPTRCSATKRVPLPPAVIVCLAACSEGPRPGEVLDGAGLAGRDAGSFPHATEDCFHVIDSCLEF</sequence>
<reference evidence="1 2" key="1">
    <citation type="submission" date="2023-07" db="EMBL/GenBank/DDBJ databases">
        <title>Sorghum-associated microbial communities from plants grown in Nebraska, USA.</title>
        <authorList>
            <person name="Schachtman D."/>
        </authorList>
    </citation>
    <scope>NUCLEOTIDE SEQUENCE [LARGE SCALE GENOMIC DNA]</scope>
    <source>
        <strain evidence="1 2">DS1781</strain>
    </source>
</reference>
<dbReference type="Proteomes" id="UP001184230">
    <property type="component" value="Unassembled WGS sequence"/>
</dbReference>
<comment type="caution">
    <text evidence="1">The sequence shown here is derived from an EMBL/GenBank/DDBJ whole genome shotgun (WGS) entry which is preliminary data.</text>
</comment>
<gene>
    <name evidence="1" type="ORF">J2739_003603</name>
</gene>
<name>A0ABU1NH89_9BURK</name>
<evidence type="ECO:0000313" key="1">
    <source>
        <dbReference type="EMBL" id="MDR6537822.1"/>
    </source>
</evidence>
<dbReference type="EMBL" id="JAVDRF010000007">
    <property type="protein sequence ID" value="MDR6537822.1"/>
    <property type="molecule type" value="Genomic_DNA"/>
</dbReference>
<evidence type="ECO:0000313" key="2">
    <source>
        <dbReference type="Proteomes" id="UP001184230"/>
    </source>
</evidence>
<organism evidence="1 2">
    <name type="scientific">Variovorax soli</name>
    <dbReference type="NCBI Taxonomy" id="376815"/>
    <lineage>
        <taxon>Bacteria</taxon>
        <taxon>Pseudomonadati</taxon>
        <taxon>Pseudomonadota</taxon>
        <taxon>Betaproteobacteria</taxon>
        <taxon>Burkholderiales</taxon>
        <taxon>Comamonadaceae</taxon>
        <taxon>Variovorax</taxon>
    </lineage>
</organism>
<keyword evidence="2" id="KW-1185">Reference proteome</keyword>
<dbReference type="RefSeq" id="WP_309904042.1">
    <property type="nucleotide sequence ID" value="NZ_JAVDRF010000007.1"/>
</dbReference>
<protein>
    <recommendedName>
        <fullName evidence="3">Secreted protein</fullName>
    </recommendedName>
</protein>
<evidence type="ECO:0008006" key="3">
    <source>
        <dbReference type="Google" id="ProtNLM"/>
    </source>
</evidence>
<accession>A0ABU1NH89</accession>